<name>A0A173XLN8_9CLOT</name>
<dbReference type="RefSeq" id="WP_055262778.1">
    <property type="nucleotide sequence ID" value="NZ_CABIXQ010000001.1"/>
</dbReference>
<dbReference type="InterPro" id="IPR012454">
    <property type="entry name" value="DUF1659"/>
</dbReference>
<sequence length="74" mass="8031">MAANKELQKVSLAFKLENGTDDEGNTVYKTKSFANVKGNVSAEAIFDVAEGIKTVLKNDAVAYYLNETSLIQSN</sequence>
<evidence type="ECO:0000259" key="1">
    <source>
        <dbReference type="Pfam" id="PF07872"/>
    </source>
</evidence>
<protein>
    <submittedName>
        <fullName evidence="2">Protein of uncharacterized function (DUF1659)</fullName>
    </submittedName>
</protein>
<dbReference type="EMBL" id="CYZX01000001">
    <property type="protein sequence ID" value="CUN52842.1"/>
    <property type="molecule type" value="Genomic_DNA"/>
</dbReference>
<proteinExistence type="predicted"/>
<evidence type="ECO:0000313" key="3">
    <source>
        <dbReference type="Proteomes" id="UP000095594"/>
    </source>
</evidence>
<dbReference type="Proteomes" id="UP000095594">
    <property type="component" value="Unassembled WGS sequence"/>
</dbReference>
<organism evidence="2 3">
    <name type="scientific">Clostridium disporicum</name>
    <dbReference type="NCBI Taxonomy" id="84024"/>
    <lineage>
        <taxon>Bacteria</taxon>
        <taxon>Bacillati</taxon>
        <taxon>Bacillota</taxon>
        <taxon>Clostridia</taxon>
        <taxon>Eubacteriales</taxon>
        <taxon>Clostridiaceae</taxon>
        <taxon>Clostridium</taxon>
    </lineage>
</organism>
<dbReference type="AlphaFoldDB" id="A0A173XLN8"/>
<gene>
    <name evidence="2" type="ORF">ERS852471_00071</name>
</gene>
<reference evidence="2 3" key="1">
    <citation type="submission" date="2015-09" db="EMBL/GenBank/DDBJ databases">
        <authorList>
            <consortium name="Pathogen Informatics"/>
        </authorList>
    </citation>
    <scope>NUCLEOTIDE SEQUENCE [LARGE SCALE GENOMIC DNA]</scope>
    <source>
        <strain evidence="2 3">2789STDY5834856</strain>
    </source>
</reference>
<evidence type="ECO:0000313" key="2">
    <source>
        <dbReference type="EMBL" id="CUN52842.1"/>
    </source>
</evidence>
<dbReference type="OrthoDB" id="1936913at2"/>
<feature type="domain" description="DUF1659" evidence="1">
    <location>
        <begin position="2"/>
        <end position="72"/>
    </location>
</feature>
<dbReference type="Pfam" id="PF07872">
    <property type="entry name" value="DUF1659"/>
    <property type="match status" value="1"/>
</dbReference>
<accession>A0A173XLN8</accession>